<evidence type="ECO:0000313" key="3">
    <source>
        <dbReference type="Proteomes" id="UP001189429"/>
    </source>
</evidence>
<evidence type="ECO:0000256" key="1">
    <source>
        <dbReference type="SAM" id="MobiDB-lite"/>
    </source>
</evidence>
<feature type="non-terminal residue" evidence="2">
    <location>
        <position position="176"/>
    </location>
</feature>
<reference evidence="2" key="1">
    <citation type="submission" date="2023-10" db="EMBL/GenBank/DDBJ databases">
        <authorList>
            <person name="Chen Y."/>
            <person name="Shah S."/>
            <person name="Dougan E. K."/>
            <person name="Thang M."/>
            <person name="Chan C."/>
        </authorList>
    </citation>
    <scope>NUCLEOTIDE SEQUENCE [LARGE SCALE GENOMIC DNA]</scope>
</reference>
<sequence length="176" mass="19364">FGAKPAGEAGGSEAFAECLDLGTQLNRLQVTFSSLAVQLAVPAAKGLEVLEVCGERLSIMLDTQYELTEAQRECVRRFAWPDQEQPPREPRFELPKRASGSQLITWPRFTVSADGDELVRSTDPGQLKNREPMLAVSMRPRSAPPEVVHSQAQRARPARGRALVATSRLKSRGPRT</sequence>
<comment type="caution">
    <text evidence="2">The sequence shown here is derived from an EMBL/GenBank/DDBJ whole genome shotgun (WGS) entry which is preliminary data.</text>
</comment>
<evidence type="ECO:0000313" key="2">
    <source>
        <dbReference type="EMBL" id="CAK0860849.1"/>
    </source>
</evidence>
<proteinExistence type="predicted"/>
<gene>
    <name evidence="2" type="ORF">PCOR1329_LOCUS49706</name>
</gene>
<protein>
    <submittedName>
        <fullName evidence="2">Uncharacterized protein</fullName>
    </submittedName>
</protein>
<feature type="non-terminal residue" evidence="2">
    <location>
        <position position="1"/>
    </location>
</feature>
<feature type="region of interest" description="Disordered" evidence="1">
    <location>
        <begin position="138"/>
        <end position="176"/>
    </location>
</feature>
<dbReference type="EMBL" id="CAUYUJ010016017">
    <property type="protein sequence ID" value="CAK0860849.1"/>
    <property type="molecule type" value="Genomic_DNA"/>
</dbReference>
<name>A0ABN9UNB0_9DINO</name>
<keyword evidence="3" id="KW-1185">Reference proteome</keyword>
<organism evidence="2 3">
    <name type="scientific">Prorocentrum cordatum</name>
    <dbReference type="NCBI Taxonomy" id="2364126"/>
    <lineage>
        <taxon>Eukaryota</taxon>
        <taxon>Sar</taxon>
        <taxon>Alveolata</taxon>
        <taxon>Dinophyceae</taxon>
        <taxon>Prorocentrales</taxon>
        <taxon>Prorocentraceae</taxon>
        <taxon>Prorocentrum</taxon>
    </lineage>
</organism>
<accession>A0ABN9UNB0</accession>
<dbReference type="Proteomes" id="UP001189429">
    <property type="component" value="Unassembled WGS sequence"/>
</dbReference>